<evidence type="ECO:0000313" key="2">
    <source>
        <dbReference type="EMBL" id="QEG38011.1"/>
    </source>
</evidence>
<sequence length="123" mass="13337">MTSQSTILSLYVGDSARALQLRPLGLGNMVVLPNSNLEVGQVLFQKPVCEPTSDPRKLTCTRSGAPDFAQFEDGPTERSCINRGGKGDRQTARGILAASRPLNLGRQVNLLRFTQVNGEPKQL</sequence>
<dbReference type="AlphaFoldDB" id="A0A5B9QVH0"/>
<name>A0A5B9QVH0_9BACT</name>
<reference evidence="2 3" key="1">
    <citation type="submission" date="2019-08" db="EMBL/GenBank/DDBJ databases">
        <title>Deep-cultivation of Planctomycetes and their phenomic and genomic characterization uncovers novel biology.</title>
        <authorList>
            <person name="Wiegand S."/>
            <person name="Jogler M."/>
            <person name="Boedeker C."/>
            <person name="Pinto D."/>
            <person name="Vollmers J."/>
            <person name="Rivas-Marin E."/>
            <person name="Kohn T."/>
            <person name="Peeters S.H."/>
            <person name="Heuer A."/>
            <person name="Rast P."/>
            <person name="Oberbeckmann S."/>
            <person name="Bunk B."/>
            <person name="Jeske O."/>
            <person name="Meyerdierks A."/>
            <person name="Storesund J.E."/>
            <person name="Kallscheuer N."/>
            <person name="Luecker S."/>
            <person name="Lage O.M."/>
            <person name="Pohl T."/>
            <person name="Merkel B.J."/>
            <person name="Hornburger P."/>
            <person name="Mueller R.-W."/>
            <person name="Bruemmer F."/>
            <person name="Labrenz M."/>
            <person name="Spormann A.M."/>
            <person name="Op den Camp H."/>
            <person name="Overmann J."/>
            <person name="Amann R."/>
            <person name="Jetten M.S.M."/>
            <person name="Mascher T."/>
            <person name="Medema M.H."/>
            <person name="Devos D.P."/>
            <person name="Kaster A.-K."/>
            <person name="Ovreas L."/>
            <person name="Rohde M."/>
            <person name="Galperin M.Y."/>
            <person name="Jogler C."/>
        </authorList>
    </citation>
    <scope>NUCLEOTIDE SEQUENCE [LARGE SCALE GENOMIC DNA]</scope>
    <source>
        <strain evidence="2 3">Pr1d</strain>
    </source>
</reference>
<protein>
    <submittedName>
        <fullName evidence="2">Uncharacterized protein</fullName>
    </submittedName>
</protein>
<evidence type="ECO:0000313" key="3">
    <source>
        <dbReference type="Proteomes" id="UP000323917"/>
    </source>
</evidence>
<proteinExistence type="predicted"/>
<dbReference type="EMBL" id="CP042913">
    <property type="protein sequence ID" value="QEG38011.1"/>
    <property type="molecule type" value="Genomic_DNA"/>
</dbReference>
<gene>
    <name evidence="2" type="ORF">Pr1d_53590</name>
</gene>
<keyword evidence="3" id="KW-1185">Reference proteome</keyword>
<evidence type="ECO:0000256" key="1">
    <source>
        <dbReference type="SAM" id="MobiDB-lite"/>
    </source>
</evidence>
<feature type="region of interest" description="Disordered" evidence="1">
    <location>
        <begin position="54"/>
        <end position="88"/>
    </location>
</feature>
<dbReference type="Proteomes" id="UP000323917">
    <property type="component" value="Chromosome"/>
</dbReference>
<organism evidence="2 3">
    <name type="scientific">Bythopirellula goksoeyrii</name>
    <dbReference type="NCBI Taxonomy" id="1400387"/>
    <lineage>
        <taxon>Bacteria</taxon>
        <taxon>Pseudomonadati</taxon>
        <taxon>Planctomycetota</taxon>
        <taxon>Planctomycetia</taxon>
        <taxon>Pirellulales</taxon>
        <taxon>Lacipirellulaceae</taxon>
        <taxon>Bythopirellula</taxon>
    </lineage>
</organism>
<dbReference type="KEGG" id="bgok:Pr1d_53590"/>
<accession>A0A5B9QVH0</accession>